<organism evidence="2 3">
    <name type="scientific">Puccinia coronata f. sp. avenae</name>
    <dbReference type="NCBI Taxonomy" id="200324"/>
    <lineage>
        <taxon>Eukaryota</taxon>
        <taxon>Fungi</taxon>
        <taxon>Dikarya</taxon>
        <taxon>Basidiomycota</taxon>
        <taxon>Pucciniomycotina</taxon>
        <taxon>Pucciniomycetes</taxon>
        <taxon>Pucciniales</taxon>
        <taxon>Pucciniaceae</taxon>
        <taxon>Puccinia</taxon>
    </lineage>
</organism>
<evidence type="ECO:0000313" key="3">
    <source>
        <dbReference type="Proteomes" id="UP000235388"/>
    </source>
</evidence>
<dbReference type="EMBL" id="PGCJ01001071">
    <property type="protein sequence ID" value="PLW10185.1"/>
    <property type="molecule type" value="Genomic_DNA"/>
</dbReference>
<dbReference type="AlphaFoldDB" id="A0A2N5SAF4"/>
<comment type="caution">
    <text evidence="2">The sequence shown here is derived from an EMBL/GenBank/DDBJ whole genome shotgun (WGS) entry which is preliminary data.</text>
</comment>
<name>A0A2N5SAF4_9BASI</name>
<reference evidence="2 3" key="1">
    <citation type="submission" date="2017-11" db="EMBL/GenBank/DDBJ databases">
        <title>De novo assembly and phasing of dikaryotic genomes from two isolates of Puccinia coronata f. sp. avenae, the causal agent of oat crown rust.</title>
        <authorList>
            <person name="Miller M.E."/>
            <person name="Zhang Y."/>
            <person name="Omidvar V."/>
            <person name="Sperschneider J."/>
            <person name="Schwessinger B."/>
            <person name="Raley C."/>
            <person name="Palmer J.M."/>
            <person name="Garnica D."/>
            <person name="Upadhyaya N."/>
            <person name="Rathjen J."/>
            <person name="Taylor J.M."/>
            <person name="Park R.F."/>
            <person name="Dodds P.N."/>
            <person name="Hirsch C.D."/>
            <person name="Kianian S.F."/>
            <person name="Figueroa M."/>
        </authorList>
    </citation>
    <scope>NUCLEOTIDE SEQUENCE [LARGE SCALE GENOMIC DNA]</scope>
    <source>
        <strain evidence="2">12NC29</strain>
    </source>
</reference>
<evidence type="ECO:0000256" key="1">
    <source>
        <dbReference type="SAM" id="MobiDB-lite"/>
    </source>
</evidence>
<dbReference type="Proteomes" id="UP000235388">
    <property type="component" value="Unassembled WGS sequence"/>
</dbReference>
<evidence type="ECO:0000313" key="2">
    <source>
        <dbReference type="EMBL" id="PLW10185.1"/>
    </source>
</evidence>
<accession>A0A2N5SAF4</accession>
<gene>
    <name evidence="2" type="ORF">PCANC_24402</name>
</gene>
<feature type="region of interest" description="Disordered" evidence="1">
    <location>
        <begin position="1"/>
        <end position="21"/>
    </location>
</feature>
<proteinExistence type="predicted"/>
<sequence length="189" mass="21261">MRDLPSQSALPGGDALNKVPPSVCGRVDGRDYVPKLSVGQGAWPRSHLSCEPVLGSSAEYERNCLILYPVVSLRFGDPSSRWLHLEPQLERLKRFDGTDTSPYFGVKNNPSKQLDCQTQYDIQKQGLYFQSRFEEIFSRVEFVHARRLSSHLSAPRTSALGSQAVISARAIGWYRFVSPRSSEDYGYES</sequence>
<keyword evidence="3" id="KW-1185">Reference proteome</keyword>
<protein>
    <submittedName>
        <fullName evidence="2">Uncharacterized protein</fullName>
    </submittedName>
</protein>